<gene>
    <name evidence="2" type="ORF">PPRIM_AZ9-3.1.T0200346</name>
</gene>
<dbReference type="Proteomes" id="UP000688137">
    <property type="component" value="Unassembled WGS sequence"/>
</dbReference>
<dbReference type="PANTHER" id="PTHR10794:SF63">
    <property type="entry name" value="ALPHA_BETA HYDROLASE 1, ISOFORM A"/>
    <property type="match status" value="1"/>
</dbReference>
<organism evidence="2 3">
    <name type="scientific">Paramecium primaurelia</name>
    <dbReference type="NCBI Taxonomy" id="5886"/>
    <lineage>
        <taxon>Eukaryota</taxon>
        <taxon>Sar</taxon>
        <taxon>Alveolata</taxon>
        <taxon>Ciliophora</taxon>
        <taxon>Intramacronucleata</taxon>
        <taxon>Oligohymenophorea</taxon>
        <taxon>Peniculida</taxon>
        <taxon>Parameciidae</taxon>
        <taxon>Paramecium</taxon>
    </lineage>
</organism>
<dbReference type="PANTHER" id="PTHR10794">
    <property type="entry name" value="ABHYDROLASE DOMAIN-CONTAINING PROTEIN"/>
    <property type="match status" value="1"/>
</dbReference>
<dbReference type="OMA" id="HIEWYSE"/>
<evidence type="ECO:0000313" key="2">
    <source>
        <dbReference type="EMBL" id="CAD8053470.1"/>
    </source>
</evidence>
<dbReference type="InterPro" id="IPR050960">
    <property type="entry name" value="AB_hydrolase_4_sf"/>
</dbReference>
<dbReference type="FunFam" id="3.40.50.1820:FF:000502">
    <property type="entry name" value="Predicted protein"/>
    <property type="match status" value="1"/>
</dbReference>
<dbReference type="Pfam" id="PF00561">
    <property type="entry name" value="Abhydrolase_1"/>
    <property type="match status" value="1"/>
</dbReference>
<reference evidence="2" key="1">
    <citation type="submission" date="2021-01" db="EMBL/GenBank/DDBJ databases">
        <authorList>
            <consortium name="Genoscope - CEA"/>
            <person name="William W."/>
        </authorList>
    </citation>
    <scope>NUCLEOTIDE SEQUENCE</scope>
</reference>
<protein>
    <recommendedName>
        <fullName evidence="1">AB hydrolase-1 domain-containing protein</fullName>
    </recommendedName>
</protein>
<dbReference type="AlphaFoldDB" id="A0A8S1KCF4"/>
<dbReference type="PIRSF" id="PIRSF005211">
    <property type="entry name" value="Ab_hydro_YheT"/>
    <property type="match status" value="1"/>
</dbReference>
<dbReference type="GO" id="GO:0034338">
    <property type="term" value="F:short-chain carboxylesterase activity"/>
    <property type="evidence" value="ECO:0007669"/>
    <property type="project" value="TreeGrafter"/>
</dbReference>
<evidence type="ECO:0000313" key="3">
    <source>
        <dbReference type="Proteomes" id="UP000688137"/>
    </source>
</evidence>
<dbReference type="InterPro" id="IPR000073">
    <property type="entry name" value="AB_hydrolase_1"/>
</dbReference>
<feature type="domain" description="AB hydrolase-1" evidence="1">
    <location>
        <begin position="110"/>
        <end position="350"/>
    </location>
</feature>
<dbReference type="EMBL" id="CAJJDM010000017">
    <property type="protein sequence ID" value="CAD8053470.1"/>
    <property type="molecule type" value="Genomic_DNA"/>
</dbReference>
<dbReference type="InterPro" id="IPR012020">
    <property type="entry name" value="ABHD4"/>
</dbReference>
<evidence type="ECO:0000259" key="1">
    <source>
        <dbReference type="Pfam" id="PF00561"/>
    </source>
</evidence>
<proteinExistence type="predicted"/>
<keyword evidence="3" id="KW-1185">Reference proteome</keyword>
<comment type="caution">
    <text evidence="2">The sequence shown here is derived from an EMBL/GenBank/DDBJ whole genome shotgun (WGS) entry which is preliminary data.</text>
</comment>
<sequence length="393" mass="45948">MIKKLLSIPKWKFFAGASFALLGQHIYDCLYNTEIEVFYQNTTFNKDLLSKCPNIIGHFNPSIWSMNNIFGLFYVTLIEHQMVPLQKREIVTLKDGGQVALDWKINDPKNVVLVLHGLTGGGDCNYIKDTLERLHNAGYTAVCFNNRGVGFTKLSTPQYHNHGDPSDMMEIIDLIKQRYPEATLQCVAISIGANLAAKYAGIMKEKCAFKSIVCIANPFDLLACFENLDRWYNYLYIYYLTKHFKWLLNKHLDVMNACFDEHNIDIKKVLEAKTPYEFDHYFTRQLQKFESVEQMYRANSSIQYIKDITVPTLFINTKNDPLIPYKFVPIQLHRHMPNLIFALTQKGGHIEWYSETNLVTVKRWIMDPTLDYLNYFRDLPMDKWQQYIQQPKI</sequence>
<dbReference type="GO" id="GO:0047372">
    <property type="term" value="F:monoacylglycerol lipase activity"/>
    <property type="evidence" value="ECO:0007669"/>
    <property type="project" value="TreeGrafter"/>
</dbReference>
<accession>A0A8S1KCF4</accession>
<name>A0A8S1KCF4_PARPR</name>